<dbReference type="InterPro" id="IPR010982">
    <property type="entry name" value="Lambda_DNA-bd_dom_sf"/>
</dbReference>
<dbReference type="PROSITE" id="PS50943">
    <property type="entry name" value="HTH_CROC1"/>
    <property type="match status" value="1"/>
</dbReference>
<organism evidence="2 3">
    <name type="scientific">Streptococcus cuniculipharyngis</name>
    <dbReference type="NCBI Taxonomy" id="1562651"/>
    <lineage>
        <taxon>Bacteria</taxon>
        <taxon>Bacillati</taxon>
        <taxon>Bacillota</taxon>
        <taxon>Bacilli</taxon>
        <taxon>Lactobacillales</taxon>
        <taxon>Streptococcaceae</taxon>
        <taxon>Streptococcus</taxon>
    </lineage>
</organism>
<dbReference type="OrthoDB" id="2233180at2"/>
<evidence type="ECO:0000313" key="2">
    <source>
        <dbReference type="EMBL" id="TWS96278.1"/>
    </source>
</evidence>
<dbReference type="InterPro" id="IPR001387">
    <property type="entry name" value="Cro/C1-type_HTH"/>
</dbReference>
<dbReference type="GO" id="GO:0003677">
    <property type="term" value="F:DNA binding"/>
    <property type="evidence" value="ECO:0007669"/>
    <property type="project" value="InterPro"/>
</dbReference>
<sequence length="68" mass="7924">MKRKLGAMIRTIREDRGISRHMICQEENALTVRQLQRIENGECYPSLPSLIYLAEKLDTTVSFLLDEE</sequence>
<dbReference type="EMBL" id="VOHL01000009">
    <property type="protein sequence ID" value="TWS96278.1"/>
    <property type="molecule type" value="Genomic_DNA"/>
</dbReference>
<dbReference type="Gene3D" id="1.10.260.40">
    <property type="entry name" value="lambda repressor-like DNA-binding domains"/>
    <property type="match status" value="1"/>
</dbReference>
<reference evidence="2 3" key="1">
    <citation type="submission" date="2019-08" db="EMBL/GenBank/DDBJ databases">
        <authorList>
            <person name="Lei W."/>
        </authorList>
    </citation>
    <scope>NUCLEOTIDE SEQUENCE [LARGE SCALE GENOMIC DNA]</scope>
    <source>
        <strain evidence="2 3">CCUG 66496</strain>
    </source>
</reference>
<dbReference type="CDD" id="cd00093">
    <property type="entry name" value="HTH_XRE"/>
    <property type="match status" value="1"/>
</dbReference>
<dbReference type="AlphaFoldDB" id="A0A5C5SAF1"/>
<evidence type="ECO:0000259" key="1">
    <source>
        <dbReference type="PROSITE" id="PS50943"/>
    </source>
</evidence>
<dbReference type="RefSeq" id="WP_146568173.1">
    <property type="nucleotide sequence ID" value="NZ_VOHL01000009.1"/>
</dbReference>
<name>A0A5C5SAF1_9STRE</name>
<proteinExistence type="predicted"/>
<dbReference type="Proteomes" id="UP000317430">
    <property type="component" value="Unassembled WGS sequence"/>
</dbReference>
<feature type="domain" description="HTH cro/C1-type" evidence="1">
    <location>
        <begin position="30"/>
        <end position="64"/>
    </location>
</feature>
<dbReference type="SUPFAM" id="SSF47413">
    <property type="entry name" value="lambda repressor-like DNA-binding domains"/>
    <property type="match status" value="1"/>
</dbReference>
<comment type="caution">
    <text evidence="2">The sequence shown here is derived from an EMBL/GenBank/DDBJ whole genome shotgun (WGS) entry which is preliminary data.</text>
</comment>
<evidence type="ECO:0000313" key="3">
    <source>
        <dbReference type="Proteomes" id="UP000317430"/>
    </source>
</evidence>
<accession>A0A5C5SAF1</accession>
<protein>
    <submittedName>
        <fullName evidence="2">Helix-turn-helix transcriptional regulator</fullName>
    </submittedName>
</protein>
<keyword evidence="3" id="KW-1185">Reference proteome</keyword>
<gene>
    <name evidence="2" type="ORF">FRX57_07345</name>
</gene>